<proteinExistence type="predicted"/>
<dbReference type="InterPro" id="IPR012337">
    <property type="entry name" value="RNaseH-like_sf"/>
</dbReference>
<organism evidence="2 3">
    <name type="scientific">Hevea brasiliensis</name>
    <name type="common">Para rubber tree</name>
    <name type="synonym">Siphonia brasiliensis</name>
    <dbReference type="NCBI Taxonomy" id="3981"/>
    <lineage>
        <taxon>Eukaryota</taxon>
        <taxon>Viridiplantae</taxon>
        <taxon>Streptophyta</taxon>
        <taxon>Embryophyta</taxon>
        <taxon>Tracheophyta</taxon>
        <taxon>Spermatophyta</taxon>
        <taxon>Magnoliopsida</taxon>
        <taxon>eudicotyledons</taxon>
        <taxon>Gunneridae</taxon>
        <taxon>Pentapetalae</taxon>
        <taxon>rosids</taxon>
        <taxon>fabids</taxon>
        <taxon>Malpighiales</taxon>
        <taxon>Euphorbiaceae</taxon>
        <taxon>Crotonoideae</taxon>
        <taxon>Micrandreae</taxon>
        <taxon>Hevea</taxon>
    </lineage>
</organism>
<protein>
    <recommendedName>
        <fullName evidence="4">HAT C-terminal dimerisation domain-containing protein</fullName>
    </recommendedName>
</protein>
<name>A0ABQ9N079_HEVBR</name>
<evidence type="ECO:0000313" key="3">
    <source>
        <dbReference type="Proteomes" id="UP001174677"/>
    </source>
</evidence>
<evidence type="ECO:0008006" key="4">
    <source>
        <dbReference type="Google" id="ProtNLM"/>
    </source>
</evidence>
<dbReference type="Proteomes" id="UP001174677">
    <property type="component" value="Chromosome 3"/>
</dbReference>
<feature type="region of interest" description="Disordered" evidence="1">
    <location>
        <begin position="81"/>
        <end position="103"/>
    </location>
</feature>
<comment type="caution">
    <text evidence="2">The sequence shown here is derived from an EMBL/GenBank/DDBJ whole genome shotgun (WGS) entry which is preliminary data.</text>
</comment>
<sequence length="103" mass="12331">MLSQTTSTSICERNWSTFSLINTETRNKLRYQKLHVLTFVHYNIRLKLERRYNPIHLDYIFEEDNPLNPWLEERESPLLDGESNSWLENDDDVNAPSQYIAQN</sequence>
<keyword evidence="3" id="KW-1185">Reference proteome</keyword>
<reference evidence="2" key="1">
    <citation type="journal article" date="2023" name="Plant Biotechnol. J.">
        <title>Chromosome-level wild Hevea brasiliensis genome provides new tools for genomic-assisted breeding and valuable loci to elevate rubber yield.</title>
        <authorList>
            <person name="Cheng H."/>
            <person name="Song X."/>
            <person name="Hu Y."/>
            <person name="Wu T."/>
            <person name="Yang Q."/>
            <person name="An Z."/>
            <person name="Feng S."/>
            <person name="Deng Z."/>
            <person name="Wu W."/>
            <person name="Zeng X."/>
            <person name="Tu M."/>
            <person name="Wang X."/>
            <person name="Huang H."/>
        </authorList>
    </citation>
    <scope>NUCLEOTIDE SEQUENCE</scope>
    <source>
        <strain evidence="2">MT/VB/25A 57/8</strain>
    </source>
</reference>
<dbReference type="SUPFAM" id="SSF53098">
    <property type="entry name" value="Ribonuclease H-like"/>
    <property type="match status" value="1"/>
</dbReference>
<accession>A0ABQ9N079</accession>
<evidence type="ECO:0000256" key="1">
    <source>
        <dbReference type="SAM" id="MobiDB-lite"/>
    </source>
</evidence>
<evidence type="ECO:0000313" key="2">
    <source>
        <dbReference type="EMBL" id="KAJ9184956.1"/>
    </source>
</evidence>
<gene>
    <name evidence="2" type="ORF">P3X46_004640</name>
</gene>
<dbReference type="EMBL" id="JARPOI010000003">
    <property type="protein sequence ID" value="KAJ9184956.1"/>
    <property type="molecule type" value="Genomic_DNA"/>
</dbReference>